<protein>
    <submittedName>
        <fullName evidence="2">Uncharacterized protein</fullName>
    </submittedName>
</protein>
<evidence type="ECO:0000313" key="3">
    <source>
        <dbReference type="Proteomes" id="UP000823388"/>
    </source>
</evidence>
<evidence type="ECO:0000256" key="1">
    <source>
        <dbReference type="SAM" id="MobiDB-lite"/>
    </source>
</evidence>
<comment type="caution">
    <text evidence="2">The sequence shown here is derived from an EMBL/GenBank/DDBJ whole genome shotgun (WGS) entry which is preliminary data.</text>
</comment>
<sequence length="30" mass="3365">MASMTDSREGGASPRSWRQWREVEGARGRG</sequence>
<feature type="region of interest" description="Disordered" evidence="1">
    <location>
        <begin position="1"/>
        <end position="30"/>
    </location>
</feature>
<dbReference type="EMBL" id="CM029048">
    <property type="protein sequence ID" value="KAG2577931.1"/>
    <property type="molecule type" value="Genomic_DNA"/>
</dbReference>
<keyword evidence="3" id="KW-1185">Reference proteome</keyword>
<gene>
    <name evidence="2" type="ORF">PVAP13_6NG108106</name>
</gene>
<organism evidence="2 3">
    <name type="scientific">Panicum virgatum</name>
    <name type="common">Blackwell switchgrass</name>
    <dbReference type="NCBI Taxonomy" id="38727"/>
    <lineage>
        <taxon>Eukaryota</taxon>
        <taxon>Viridiplantae</taxon>
        <taxon>Streptophyta</taxon>
        <taxon>Embryophyta</taxon>
        <taxon>Tracheophyta</taxon>
        <taxon>Spermatophyta</taxon>
        <taxon>Magnoliopsida</taxon>
        <taxon>Liliopsida</taxon>
        <taxon>Poales</taxon>
        <taxon>Poaceae</taxon>
        <taxon>PACMAD clade</taxon>
        <taxon>Panicoideae</taxon>
        <taxon>Panicodae</taxon>
        <taxon>Paniceae</taxon>
        <taxon>Panicinae</taxon>
        <taxon>Panicum</taxon>
        <taxon>Panicum sect. Hiantes</taxon>
    </lineage>
</organism>
<dbReference type="AlphaFoldDB" id="A0A8T0QXL4"/>
<feature type="compositionally biased region" description="Basic and acidic residues" evidence="1">
    <location>
        <begin position="19"/>
        <end position="30"/>
    </location>
</feature>
<name>A0A8T0QXL4_PANVG</name>
<reference evidence="2" key="1">
    <citation type="submission" date="2020-05" db="EMBL/GenBank/DDBJ databases">
        <title>WGS assembly of Panicum virgatum.</title>
        <authorList>
            <person name="Lovell J.T."/>
            <person name="Jenkins J."/>
            <person name="Shu S."/>
            <person name="Juenger T.E."/>
            <person name="Schmutz J."/>
        </authorList>
    </citation>
    <scope>NUCLEOTIDE SEQUENCE</scope>
    <source>
        <strain evidence="2">AP13</strain>
    </source>
</reference>
<dbReference type="Proteomes" id="UP000823388">
    <property type="component" value="Chromosome 6N"/>
</dbReference>
<accession>A0A8T0QXL4</accession>
<proteinExistence type="predicted"/>
<evidence type="ECO:0000313" key="2">
    <source>
        <dbReference type="EMBL" id="KAG2577931.1"/>
    </source>
</evidence>